<sequence>MKHMSVLTALLIMTMLSGCSSINNQAQSFGDKTTRYFAQKNIGKPYAEVAGQRDFTLERNPIIGKYVGKHQLQNGQVIYYHQTRQESGNSSTSLGSVSFGDQGVRYDHYAYLVSPTGMIIDFAHKRSNTTHSTVGYDAGLLSTEFAGNEVNDKDIQQVDDFITSSGASIRSWYQTASLGAAPDQTALPVQ</sequence>
<feature type="signal peptide" evidence="1">
    <location>
        <begin position="1"/>
        <end position="26"/>
    </location>
</feature>
<proteinExistence type="predicted"/>
<name>A0A285PI77_9HYPH</name>
<feature type="chain" id="PRO_5013126252" description="Lipoprotein" evidence="1">
    <location>
        <begin position="27"/>
        <end position="190"/>
    </location>
</feature>
<evidence type="ECO:0000313" key="3">
    <source>
        <dbReference type="Proteomes" id="UP000219439"/>
    </source>
</evidence>
<dbReference type="EMBL" id="OBEL01000007">
    <property type="protein sequence ID" value="SNZ21128.1"/>
    <property type="molecule type" value="Genomic_DNA"/>
</dbReference>
<keyword evidence="1" id="KW-0732">Signal</keyword>
<evidence type="ECO:0000256" key="1">
    <source>
        <dbReference type="SAM" id="SignalP"/>
    </source>
</evidence>
<dbReference type="AlphaFoldDB" id="A0A285PI77"/>
<dbReference type="RefSeq" id="WP_170956201.1">
    <property type="nucleotide sequence ID" value="NZ_OBEL01000007.1"/>
</dbReference>
<accession>A0A285PI77</accession>
<keyword evidence="3" id="KW-1185">Reference proteome</keyword>
<reference evidence="2 3" key="1">
    <citation type="submission" date="2017-09" db="EMBL/GenBank/DDBJ databases">
        <authorList>
            <person name="Ehlers B."/>
            <person name="Leendertz F.H."/>
        </authorList>
    </citation>
    <scope>NUCLEOTIDE SEQUENCE [LARGE SCALE GENOMIC DNA]</scope>
    <source>
        <strain evidence="2 3">DSM 18289</strain>
    </source>
</reference>
<organism evidence="2 3">
    <name type="scientific">Cohaesibacter gelatinilyticus</name>
    <dbReference type="NCBI Taxonomy" id="372072"/>
    <lineage>
        <taxon>Bacteria</taxon>
        <taxon>Pseudomonadati</taxon>
        <taxon>Pseudomonadota</taxon>
        <taxon>Alphaproteobacteria</taxon>
        <taxon>Hyphomicrobiales</taxon>
        <taxon>Cohaesibacteraceae</taxon>
    </lineage>
</organism>
<dbReference type="PROSITE" id="PS51257">
    <property type="entry name" value="PROKAR_LIPOPROTEIN"/>
    <property type="match status" value="1"/>
</dbReference>
<evidence type="ECO:0008006" key="4">
    <source>
        <dbReference type="Google" id="ProtNLM"/>
    </source>
</evidence>
<evidence type="ECO:0000313" key="2">
    <source>
        <dbReference type="EMBL" id="SNZ21128.1"/>
    </source>
</evidence>
<protein>
    <recommendedName>
        <fullName evidence="4">Lipoprotein</fullName>
    </recommendedName>
</protein>
<gene>
    <name evidence="2" type="ORF">SAMN06265368_4245</name>
</gene>
<dbReference type="Proteomes" id="UP000219439">
    <property type="component" value="Unassembled WGS sequence"/>
</dbReference>